<dbReference type="PANTHER" id="PTHR24148">
    <property type="entry name" value="ANKYRIN REPEAT DOMAIN-CONTAINING PROTEIN 39 HOMOLOG-RELATED"/>
    <property type="match status" value="1"/>
</dbReference>
<dbReference type="AlphaFoldDB" id="A0AAV9GQP7"/>
<dbReference type="Proteomes" id="UP001321760">
    <property type="component" value="Unassembled WGS sequence"/>
</dbReference>
<dbReference type="Pfam" id="PF06985">
    <property type="entry name" value="HET"/>
    <property type="match status" value="1"/>
</dbReference>
<organism evidence="2 3">
    <name type="scientific">Podospora aff. communis PSN243</name>
    <dbReference type="NCBI Taxonomy" id="3040156"/>
    <lineage>
        <taxon>Eukaryota</taxon>
        <taxon>Fungi</taxon>
        <taxon>Dikarya</taxon>
        <taxon>Ascomycota</taxon>
        <taxon>Pezizomycotina</taxon>
        <taxon>Sordariomycetes</taxon>
        <taxon>Sordariomycetidae</taxon>
        <taxon>Sordariales</taxon>
        <taxon>Podosporaceae</taxon>
        <taxon>Podospora</taxon>
    </lineage>
</organism>
<protein>
    <submittedName>
        <fullName evidence="2">Heterokaryon incompatibility protein-domain-containing protein</fullName>
    </submittedName>
</protein>
<reference evidence="2" key="2">
    <citation type="submission" date="2023-05" db="EMBL/GenBank/DDBJ databases">
        <authorList>
            <consortium name="Lawrence Berkeley National Laboratory"/>
            <person name="Steindorff A."/>
            <person name="Hensen N."/>
            <person name="Bonometti L."/>
            <person name="Westerberg I."/>
            <person name="Brannstrom I.O."/>
            <person name="Guillou S."/>
            <person name="Cros-Aarteil S."/>
            <person name="Calhoun S."/>
            <person name="Haridas S."/>
            <person name="Kuo A."/>
            <person name="Mondo S."/>
            <person name="Pangilinan J."/>
            <person name="Riley R."/>
            <person name="Labutti K."/>
            <person name="Andreopoulos B."/>
            <person name="Lipzen A."/>
            <person name="Chen C."/>
            <person name="Yanf M."/>
            <person name="Daum C."/>
            <person name="Ng V."/>
            <person name="Clum A."/>
            <person name="Ohm R."/>
            <person name="Martin F."/>
            <person name="Silar P."/>
            <person name="Natvig D."/>
            <person name="Lalanne C."/>
            <person name="Gautier V."/>
            <person name="Ament-Velasquez S.L."/>
            <person name="Kruys A."/>
            <person name="Hutchinson M.I."/>
            <person name="Powell A.J."/>
            <person name="Barry K."/>
            <person name="Miller A.N."/>
            <person name="Grigoriev I.V."/>
            <person name="Debuchy R."/>
            <person name="Gladieux P."/>
            <person name="Thoren M.H."/>
            <person name="Johannesson H."/>
        </authorList>
    </citation>
    <scope>NUCLEOTIDE SEQUENCE</scope>
    <source>
        <strain evidence="2">PSN243</strain>
    </source>
</reference>
<evidence type="ECO:0000313" key="3">
    <source>
        <dbReference type="Proteomes" id="UP001321760"/>
    </source>
</evidence>
<name>A0AAV9GQP7_9PEZI</name>
<proteinExistence type="predicted"/>
<sequence>MTTEKGSVYQMLPIYRYRPLPENALRVLQLLPNRDGNAPIECNLIDYALLDARTGPHLYEAVSYVWGPPPNTHYLITNGASLPIRQNCHAVLARLRDPTLPRFLWVDAVCINQEDNDEKTDQVQLMTWIYASARGVLVWLEEPTDVCDLPDGTPKADLAGALKAIQEAAENSDALPLSLVDLEAARAMVTALSQRSWFRRIWVLQEVAAAARVTIMCNEKEIDGDVFCAGLEVMGVETDPKSRDKGIDATAIETNTAMLKEPASVRSSTWGLLSTAAFLIRGAGSRRNRASGMMQTYSLNISPLLDLVRMYHDRDATDRRDKIFALLGMSSNIPPGISTNYNVSWSSIFHDLTASIVGGRAVIKTEEDQEVAIIHTPFHILGTVSKVSRRSRLDNMQEVEVRLAGSKQVTTVGFASARSSYADFNARQRAQLPSLSMVGTITWVLQTPVVSAREGDIACILEGTAQPTILRPHHPFMHCIIIAIATTPQVTTRHKLPLGSLPLVRGVSVAWDWSFSDRGGGVGRDGIDDHRAALHVELMNRDFCRHKPLPLMALDIADWSRLAFQTGKGRSAVQEIEAFLSRVEEVDESSTFQMLEAIDTFRNLYKEVGVDFFQYHKRQALVWMADTLRSKEGSGYVAVTGQVLFTAILYKSDSLSALEKLRTVARYRSKDISITSEILQAAVGCFDQAILEWCIQRLDMEDQQVNVDLASVVNRAAMAGNYKAMALLVAQFGEQALVVSNDVAKALWHPKAKQFWPSQPAKWVKITWMPPHAGPLFDAWREKIPERVRREVLADLAEWHHISASIIELLDSFLDDWGNDDEIVASTMMAWTAGIKRPTSAEAFKSLLRRYRGDPTPMLKQVLISTIRNPHNPLPLAKIVLDVGGNRVPVSEEAMIAALLQDRKAEDMIKLLFDHYKDQVPVTAEVVDAVGALKDQREALRVLQLMQERSGERQQEVKELLAEKVIGVSKSISLEDQFYGTLLQEATGRGQRRQ</sequence>
<dbReference type="PANTHER" id="PTHR24148:SF78">
    <property type="entry name" value="HETEROKARYON INCOMPATIBILITY DOMAIN-CONTAINING PROTEIN"/>
    <property type="match status" value="1"/>
</dbReference>
<dbReference type="InterPro" id="IPR010730">
    <property type="entry name" value="HET"/>
</dbReference>
<gene>
    <name evidence="2" type="ORF">QBC34DRAFT_437850</name>
</gene>
<evidence type="ECO:0000259" key="1">
    <source>
        <dbReference type="Pfam" id="PF06985"/>
    </source>
</evidence>
<accession>A0AAV9GQP7</accession>
<comment type="caution">
    <text evidence="2">The sequence shown here is derived from an EMBL/GenBank/DDBJ whole genome shotgun (WGS) entry which is preliminary data.</text>
</comment>
<evidence type="ECO:0000313" key="2">
    <source>
        <dbReference type="EMBL" id="KAK4449782.1"/>
    </source>
</evidence>
<dbReference type="EMBL" id="MU865935">
    <property type="protein sequence ID" value="KAK4449782.1"/>
    <property type="molecule type" value="Genomic_DNA"/>
</dbReference>
<feature type="domain" description="Heterokaryon incompatibility" evidence="1">
    <location>
        <begin position="59"/>
        <end position="206"/>
    </location>
</feature>
<dbReference type="InterPro" id="IPR052895">
    <property type="entry name" value="HetReg/Transcr_Mod"/>
</dbReference>
<keyword evidence="3" id="KW-1185">Reference proteome</keyword>
<reference evidence="2" key="1">
    <citation type="journal article" date="2023" name="Mol. Phylogenet. Evol.">
        <title>Genome-scale phylogeny and comparative genomics of the fungal order Sordariales.</title>
        <authorList>
            <person name="Hensen N."/>
            <person name="Bonometti L."/>
            <person name="Westerberg I."/>
            <person name="Brannstrom I.O."/>
            <person name="Guillou S."/>
            <person name="Cros-Aarteil S."/>
            <person name="Calhoun S."/>
            <person name="Haridas S."/>
            <person name="Kuo A."/>
            <person name="Mondo S."/>
            <person name="Pangilinan J."/>
            <person name="Riley R."/>
            <person name="LaButti K."/>
            <person name="Andreopoulos B."/>
            <person name="Lipzen A."/>
            <person name="Chen C."/>
            <person name="Yan M."/>
            <person name="Daum C."/>
            <person name="Ng V."/>
            <person name="Clum A."/>
            <person name="Steindorff A."/>
            <person name="Ohm R.A."/>
            <person name="Martin F."/>
            <person name="Silar P."/>
            <person name="Natvig D.O."/>
            <person name="Lalanne C."/>
            <person name="Gautier V."/>
            <person name="Ament-Velasquez S.L."/>
            <person name="Kruys A."/>
            <person name="Hutchinson M.I."/>
            <person name="Powell A.J."/>
            <person name="Barry K."/>
            <person name="Miller A.N."/>
            <person name="Grigoriev I.V."/>
            <person name="Debuchy R."/>
            <person name="Gladieux P."/>
            <person name="Hiltunen Thoren M."/>
            <person name="Johannesson H."/>
        </authorList>
    </citation>
    <scope>NUCLEOTIDE SEQUENCE</scope>
    <source>
        <strain evidence="2">PSN243</strain>
    </source>
</reference>